<evidence type="ECO:0000256" key="6">
    <source>
        <dbReference type="ARBA" id="ARBA00021844"/>
    </source>
</evidence>
<dbReference type="EMBL" id="NGUO01000011">
    <property type="protein sequence ID" value="OWS71269.1"/>
    <property type="molecule type" value="Genomic_DNA"/>
</dbReference>
<comment type="function">
    <text evidence="1 15">Binds the cellulose synthase activator, bis-(3'-5') cyclic diguanylic acid (c-di-GMP).</text>
</comment>
<feature type="region of interest" description="Disordered" evidence="16">
    <location>
        <begin position="307"/>
        <end position="339"/>
    </location>
</feature>
<dbReference type="PANTHER" id="PTHR39083:SF1">
    <property type="entry name" value="CYCLIC DI-GMP-BINDING PROTEIN"/>
    <property type="match status" value="1"/>
</dbReference>
<dbReference type="AlphaFoldDB" id="A0A254PXI2"/>
<keyword evidence="10 15" id="KW-0812">Transmembrane</keyword>
<evidence type="ECO:0000256" key="5">
    <source>
        <dbReference type="ARBA" id="ARBA00011437"/>
    </source>
</evidence>
<evidence type="ECO:0000313" key="17">
    <source>
        <dbReference type="EMBL" id="OWS71269.1"/>
    </source>
</evidence>
<evidence type="ECO:0000256" key="13">
    <source>
        <dbReference type="ARBA" id="ARBA00023136"/>
    </source>
</evidence>
<dbReference type="InterPro" id="IPR018513">
    <property type="entry name" value="Cell_synthase_bac"/>
</dbReference>
<dbReference type="GO" id="GO:0030244">
    <property type="term" value="P:cellulose biosynthetic process"/>
    <property type="evidence" value="ECO:0007669"/>
    <property type="project" value="UniProtKB-KW"/>
</dbReference>
<evidence type="ECO:0000256" key="9">
    <source>
        <dbReference type="ARBA" id="ARBA00022636"/>
    </source>
</evidence>
<keyword evidence="12 15" id="KW-1133">Transmembrane helix</keyword>
<keyword evidence="18" id="KW-1185">Reference proteome</keyword>
<gene>
    <name evidence="17" type="ORF">CBI30_07430</name>
</gene>
<accession>A0A254PXI2</accession>
<evidence type="ECO:0000256" key="2">
    <source>
        <dbReference type="ARBA" id="ARBA00004377"/>
    </source>
</evidence>
<reference evidence="17 18" key="1">
    <citation type="submission" date="2017-05" db="EMBL/GenBank/DDBJ databases">
        <title>Polynucleobacter sp. MWH-K35W1 isolated from the permanently anoxic monimolimnion of a meromictic lake.</title>
        <authorList>
            <person name="Hahn M.W."/>
        </authorList>
    </citation>
    <scope>NUCLEOTIDE SEQUENCE [LARGE SCALE GENOMIC DNA]</scope>
    <source>
        <strain evidence="17 18">MWH-K35W1</strain>
    </source>
</reference>
<evidence type="ECO:0000256" key="14">
    <source>
        <dbReference type="ARBA" id="ARBA00033444"/>
    </source>
</evidence>
<feature type="transmembrane region" description="Helical" evidence="15">
    <location>
        <begin position="695"/>
        <end position="718"/>
    </location>
</feature>
<comment type="subcellular location">
    <subcellularLocation>
        <location evidence="2">Cell inner membrane</location>
        <topology evidence="2">Single-pass membrane protein</topology>
    </subcellularLocation>
</comment>
<dbReference type="Gene3D" id="2.60.120.260">
    <property type="entry name" value="Galactose-binding domain-like"/>
    <property type="match status" value="2"/>
</dbReference>
<comment type="subunit">
    <text evidence="5 15">Tightly associated with the cellulose synthase catalytic subunit.</text>
</comment>
<evidence type="ECO:0000256" key="15">
    <source>
        <dbReference type="RuleBase" id="RU365021"/>
    </source>
</evidence>
<comment type="pathway">
    <text evidence="3 15">Glycan metabolism; bacterial cellulose biosynthesis.</text>
</comment>
<dbReference type="Proteomes" id="UP000198104">
    <property type="component" value="Unassembled WGS sequence"/>
</dbReference>
<keyword evidence="7 15" id="KW-1003">Cell membrane</keyword>
<evidence type="ECO:0000256" key="11">
    <source>
        <dbReference type="ARBA" id="ARBA00022916"/>
    </source>
</evidence>
<evidence type="ECO:0000256" key="16">
    <source>
        <dbReference type="SAM" id="MobiDB-lite"/>
    </source>
</evidence>
<keyword evidence="13 15" id="KW-0472">Membrane</keyword>
<dbReference type="PRINTS" id="PR01440">
    <property type="entry name" value="CELLSNTHASEB"/>
</dbReference>
<evidence type="ECO:0000256" key="8">
    <source>
        <dbReference type="ARBA" id="ARBA00022519"/>
    </source>
</evidence>
<organism evidence="17 18">
    <name type="scientific">Polynucleobacter aenigmaticus</name>
    <dbReference type="NCBI Taxonomy" id="1743164"/>
    <lineage>
        <taxon>Bacteria</taxon>
        <taxon>Pseudomonadati</taxon>
        <taxon>Pseudomonadota</taxon>
        <taxon>Betaproteobacteria</taxon>
        <taxon>Burkholderiales</taxon>
        <taxon>Burkholderiaceae</taxon>
        <taxon>Polynucleobacter</taxon>
    </lineage>
</organism>
<protein>
    <recommendedName>
        <fullName evidence="6 15">Cyclic di-GMP-binding protein</fullName>
    </recommendedName>
    <alternativeName>
        <fullName evidence="14 15">Cellulose synthase regulatory subunit</fullName>
    </alternativeName>
</protein>
<comment type="caution">
    <text evidence="17">The sequence shown here is derived from an EMBL/GenBank/DDBJ whole genome shotgun (WGS) entry which is preliminary data.</text>
</comment>
<keyword evidence="9 15" id="KW-0973">c-di-GMP</keyword>
<evidence type="ECO:0000256" key="1">
    <source>
        <dbReference type="ARBA" id="ARBA00002057"/>
    </source>
</evidence>
<evidence type="ECO:0000256" key="7">
    <source>
        <dbReference type="ARBA" id="ARBA00022475"/>
    </source>
</evidence>
<name>A0A254PXI2_9BURK</name>
<dbReference type="GO" id="GO:0005886">
    <property type="term" value="C:plasma membrane"/>
    <property type="evidence" value="ECO:0007669"/>
    <property type="project" value="UniProtKB-SubCell"/>
</dbReference>
<dbReference type="PANTHER" id="PTHR39083">
    <property type="entry name" value="CYCLIC DI-GMP-BINDING PROTEIN"/>
    <property type="match status" value="1"/>
</dbReference>
<dbReference type="UniPathway" id="UPA00694"/>
<evidence type="ECO:0000256" key="10">
    <source>
        <dbReference type="ARBA" id="ARBA00022692"/>
    </source>
</evidence>
<proteinExistence type="inferred from homology"/>
<sequence length="728" mass="79157">MVPIVHEQVNSTTLSLKQLGAPNAIQLLGQDGRNFINFNVRNNEVVSEAKLKISYKYSPDLLPEQSQINIYLNGESLSAIEISKGQGNQDLEAVITIPPELFSENNQFTFQLIGHYASDCEDPKSPKLWANISNQSTLRVTTLPLTLPNELANFPIPFASKNDSRKLVLPFIFTAKPSNTTLEAAGILSSWFGSISNQSESQFPVAMNNIPSTGNAVIFVESPLSMPGIALPVITGPMVFITSNPKDQYGKLLFVMGRDSAELKQASIALALGGQNLAGQSSALIPATTLPIRKSYDAPNWLSSNGPVQLSKLNGDTKSLADQPQSEKTTTSSNVQIPPALYSTNGKGIPLHLDFSYQNQAGNNNAVLSVTYKSQLVKTIALPMQGEWTSKISSAIKSLAQTIGLPIETDSLITKKSTVFIPQAMIYPSPAEKSIVNNDQANVASFLLTEFAQSSSKRYDCSDTSDQGKIDATINPNSMIDISRMQHFIRMPNLAAFSNSGFPFSRLADLSETAVVLPDNPNVYDYSAYLAALGRTGRLTGYPGTSITVTSIGEIGSVKEKDLLVITSGSESQPLLKQWESSIPINNHSIFKIPNSLKDIGGWFSSNTHFDIYQNTFIAGFKSPLQSSRSVVLISSFNPEKLTAIAASLDGSMGPIFGSLVRLNEDQIELVSDQQNYHSGSLPWANYLSWLLSEYLSLFILFSVIAALILSLLMYAALKAVRRKRLQS</sequence>
<evidence type="ECO:0000313" key="18">
    <source>
        <dbReference type="Proteomes" id="UP000198104"/>
    </source>
</evidence>
<dbReference type="GO" id="GO:0006011">
    <property type="term" value="P:UDP-alpha-D-glucose metabolic process"/>
    <property type="evidence" value="ECO:0007669"/>
    <property type="project" value="InterPro"/>
</dbReference>
<dbReference type="InterPro" id="IPR003920">
    <property type="entry name" value="Cell_synth_B"/>
</dbReference>
<comment type="similarity">
    <text evidence="4 15">Belongs to the AcsB/BcsB family.</text>
</comment>
<evidence type="ECO:0000256" key="4">
    <source>
        <dbReference type="ARBA" id="ARBA00010714"/>
    </source>
</evidence>
<keyword evidence="8 15" id="KW-0997">Cell inner membrane</keyword>
<dbReference type="Pfam" id="PF03170">
    <property type="entry name" value="BcsB"/>
    <property type="match status" value="1"/>
</dbReference>
<keyword evidence="11 15" id="KW-0135">Cellulose biosynthesis</keyword>
<evidence type="ECO:0000256" key="3">
    <source>
        <dbReference type="ARBA" id="ARBA00005186"/>
    </source>
</evidence>
<evidence type="ECO:0000256" key="12">
    <source>
        <dbReference type="ARBA" id="ARBA00022989"/>
    </source>
</evidence>